<dbReference type="EMBL" id="JAPCWZ010000005">
    <property type="protein sequence ID" value="KAK8862084.1"/>
    <property type="molecule type" value="Genomic_DNA"/>
</dbReference>
<accession>A0ABR2IF54</accession>
<evidence type="ECO:0000256" key="1">
    <source>
        <dbReference type="SAM" id="Phobius"/>
    </source>
</evidence>
<keyword evidence="3" id="KW-1185">Reference proteome</keyword>
<keyword evidence="1" id="KW-0812">Transmembrane</keyword>
<gene>
    <name evidence="2" type="ORF">PGQ11_008319</name>
</gene>
<organism evidence="2 3">
    <name type="scientific">Apiospora arundinis</name>
    <dbReference type="NCBI Taxonomy" id="335852"/>
    <lineage>
        <taxon>Eukaryota</taxon>
        <taxon>Fungi</taxon>
        <taxon>Dikarya</taxon>
        <taxon>Ascomycota</taxon>
        <taxon>Pezizomycotina</taxon>
        <taxon>Sordariomycetes</taxon>
        <taxon>Xylariomycetidae</taxon>
        <taxon>Amphisphaeriales</taxon>
        <taxon>Apiosporaceae</taxon>
        <taxon>Apiospora</taxon>
    </lineage>
</organism>
<reference evidence="2 3" key="1">
    <citation type="journal article" date="2024" name="IMA Fungus">
        <title>Apiospora arundinis, a panoply of carbohydrate-active enzymes and secondary metabolites.</title>
        <authorList>
            <person name="Sorensen T."/>
            <person name="Petersen C."/>
            <person name="Muurmann A.T."/>
            <person name="Christiansen J.V."/>
            <person name="Brundto M.L."/>
            <person name="Overgaard C.K."/>
            <person name="Boysen A.T."/>
            <person name="Wollenberg R.D."/>
            <person name="Larsen T.O."/>
            <person name="Sorensen J.L."/>
            <person name="Nielsen K.L."/>
            <person name="Sondergaard T.E."/>
        </authorList>
    </citation>
    <scope>NUCLEOTIDE SEQUENCE [LARGE SCALE GENOMIC DNA]</scope>
    <source>
        <strain evidence="2 3">AAU 773</strain>
    </source>
</reference>
<evidence type="ECO:0000313" key="2">
    <source>
        <dbReference type="EMBL" id="KAK8862084.1"/>
    </source>
</evidence>
<evidence type="ECO:0008006" key="4">
    <source>
        <dbReference type="Google" id="ProtNLM"/>
    </source>
</evidence>
<keyword evidence="1" id="KW-1133">Transmembrane helix</keyword>
<protein>
    <recommendedName>
        <fullName evidence="4">Transmembrane protein</fullName>
    </recommendedName>
</protein>
<evidence type="ECO:0000313" key="3">
    <source>
        <dbReference type="Proteomes" id="UP001390339"/>
    </source>
</evidence>
<sequence>MVPLTCSLTWSDLLSQWSSRAYCCRVIALPALLSNNLHKQNSHHWLWKEAASLVFLVCNSRLSNRLRTWDHLFAHPYFFYLCLLAYTKLEDKPANMLRDKYQSVEDKIKQTRHKTAWIGLFLVCGIATMIVIVSVWFIVLEVKAHGSKPVEEVDSDHEGTLLGTGEEHNWIPVDVLDQKDVFTLAPDDQNTEDRCQVAATATASPLPALTEFAGGSSHIPALDSHVAPHIGGGDSPQKRKIVYSTTTVFVLPPATTPAPPTATVTPEVSKTVDSSTLPMTGNMYCPDPQRPHVLTLCNYVHTPVPGMVDADQVRGSMPVASSAGGGQSATNPFVTLRLALLGIWAHVRQSVSSAVPSYAAVIRRHSKSAVTDLENLHLCAATTGELWGKTRKLQESLDDALMLVQFQQGLLNSQEGIIESQRLNLEEMARLLVFVQNQTAATTTTTRHTTTANTWANLKHQKVM</sequence>
<dbReference type="Proteomes" id="UP001390339">
    <property type="component" value="Unassembled WGS sequence"/>
</dbReference>
<keyword evidence="1" id="KW-0472">Membrane</keyword>
<comment type="caution">
    <text evidence="2">The sequence shown here is derived from an EMBL/GenBank/DDBJ whole genome shotgun (WGS) entry which is preliminary data.</text>
</comment>
<name>A0ABR2IF54_9PEZI</name>
<proteinExistence type="predicted"/>
<feature type="transmembrane region" description="Helical" evidence="1">
    <location>
        <begin position="117"/>
        <end position="139"/>
    </location>
</feature>